<evidence type="ECO:0000256" key="1">
    <source>
        <dbReference type="SAM" id="SignalP"/>
    </source>
</evidence>
<feature type="signal peptide" evidence="1">
    <location>
        <begin position="1"/>
        <end position="18"/>
    </location>
</feature>
<feature type="chain" id="PRO_5045555289" evidence="1">
    <location>
        <begin position="19"/>
        <end position="162"/>
    </location>
</feature>
<evidence type="ECO:0000313" key="3">
    <source>
        <dbReference type="Proteomes" id="UP001159363"/>
    </source>
</evidence>
<reference evidence="2 3" key="1">
    <citation type="submission" date="2023-02" db="EMBL/GenBank/DDBJ databases">
        <title>LHISI_Scaffold_Assembly.</title>
        <authorList>
            <person name="Stuart O.P."/>
            <person name="Cleave R."/>
            <person name="Magrath M.J.L."/>
            <person name="Mikheyev A.S."/>
        </authorList>
    </citation>
    <scope>NUCLEOTIDE SEQUENCE [LARGE SCALE GENOMIC DNA]</scope>
    <source>
        <strain evidence="2">Daus_M_001</strain>
        <tissue evidence="2">Leg muscle</tissue>
    </source>
</reference>
<dbReference type="EMBL" id="JARBHB010000001">
    <property type="protein sequence ID" value="KAJ8897050.1"/>
    <property type="molecule type" value="Genomic_DNA"/>
</dbReference>
<evidence type="ECO:0000313" key="2">
    <source>
        <dbReference type="EMBL" id="KAJ8897050.1"/>
    </source>
</evidence>
<organism evidence="2 3">
    <name type="scientific">Dryococelus australis</name>
    <dbReference type="NCBI Taxonomy" id="614101"/>
    <lineage>
        <taxon>Eukaryota</taxon>
        <taxon>Metazoa</taxon>
        <taxon>Ecdysozoa</taxon>
        <taxon>Arthropoda</taxon>
        <taxon>Hexapoda</taxon>
        <taxon>Insecta</taxon>
        <taxon>Pterygota</taxon>
        <taxon>Neoptera</taxon>
        <taxon>Polyneoptera</taxon>
        <taxon>Phasmatodea</taxon>
        <taxon>Verophasmatodea</taxon>
        <taxon>Anareolatae</taxon>
        <taxon>Phasmatidae</taxon>
        <taxon>Eurycanthinae</taxon>
        <taxon>Dryococelus</taxon>
    </lineage>
</organism>
<gene>
    <name evidence="2" type="ORF">PR048_002396</name>
</gene>
<accession>A0ABQ9IK12</accession>
<keyword evidence="1" id="KW-0732">Signal</keyword>
<protein>
    <submittedName>
        <fullName evidence="2">Uncharacterized protein</fullName>
    </submittedName>
</protein>
<keyword evidence="3" id="KW-1185">Reference proteome</keyword>
<proteinExistence type="predicted"/>
<comment type="caution">
    <text evidence="2">The sequence shown here is derived from an EMBL/GenBank/DDBJ whole genome shotgun (WGS) entry which is preliminary data.</text>
</comment>
<dbReference type="Proteomes" id="UP001159363">
    <property type="component" value="Chromosome 1"/>
</dbReference>
<sequence>MWHVLYILMLYVSENVESVLTTFPVAGYSFLPPDLKSLKNYSEGLAQLEVFGDDIPAFLMTSPDKPQRILIRGEASHTTYFSEFKPLLKKGNSQANPDVLPNKVSVKAEKVKDARALLRKHFDDGWVSMENLVYYRRMLQEPEISDNSFVEEVEDGMTWEED</sequence>
<name>A0ABQ9IK12_9NEOP</name>